<dbReference type="InterPro" id="IPR001478">
    <property type="entry name" value="PDZ"/>
</dbReference>
<proteinExistence type="inferred from homology"/>
<evidence type="ECO:0000313" key="13">
    <source>
        <dbReference type="EMBL" id="EFN51247.1"/>
    </source>
</evidence>
<dbReference type="CDD" id="cd06163">
    <property type="entry name" value="S2P-M50_PDZ_RseP-like"/>
    <property type="match status" value="1"/>
</dbReference>
<dbReference type="SMART" id="SM00228">
    <property type="entry name" value="PDZ"/>
    <property type="match status" value="1"/>
</dbReference>
<dbReference type="InParanoid" id="E1ZSH8"/>
<dbReference type="OMA" id="WIPHELA"/>
<dbReference type="PANTHER" id="PTHR42837">
    <property type="entry name" value="REGULATOR OF SIGMA-E PROTEASE RSEP"/>
    <property type="match status" value="1"/>
</dbReference>
<feature type="compositionally biased region" description="Low complexity" evidence="11">
    <location>
        <begin position="77"/>
        <end position="89"/>
    </location>
</feature>
<keyword evidence="9" id="KW-0482">Metalloprotease</keyword>
<comment type="similarity">
    <text evidence="3">Belongs to the peptidase M50A family.</text>
</comment>
<dbReference type="RefSeq" id="XP_005843349.1">
    <property type="nucleotide sequence ID" value="XM_005843287.1"/>
</dbReference>
<keyword evidence="14" id="KW-1185">Reference proteome</keyword>
<comment type="subcellular location">
    <subcellularLocation>
        <location evidence="2">Membrane</location>
        <topology evidence="2">Multi-pass membrane protein</topology>
    </subcellularLocation>
</comment>
<keyword evidence="5" id="KW-0812">Transmembrane</keyword>
<gene>
    <name evidence="13" type="ORF">CHLNCDRAFT_141273</name>
</gene>
<dbReference type="PANTHER" id="PTHR42837:SF2">
    <property type="entry name" value="MEMBRANE METALLOPROTEASE ARASP2, CHLOROPLASTIC-RELATED"/>
    <property type="match status" value="1"/>
</dbReference>
<sequence length="575" mass="59988">MSQLVASSRAAAACHRPVAGRHGLLSGSPVTALPRPFLRAQRPSSSSWPHHVACSSLRQQPEPLEAAPPLKAVPGSQPAQQQPQPQQQQEHWMPASLLSGWKGMGTLMLSLGAVTGGGLLGSGFDLEGPGSVLQALGVLGLTVGIHELGHLWAAVSRGIHVTKFSIGFGPTLFKWQARARSAGSCGSCNRVPQRGKEVEYSLRALPLGGFVAFPQTTTPSRPDDPDLLRNRSLGDRAAVISAGVTANMILAFAICLLQAGTVGISEPVYKPGVKLGDIKAQTVAGRAGLRQGDIVLRVGDLEVAPRPGSVNEVVRTIKDNPGRELVMLVERNGQQLSIPVTPVPSGADGSGRIGIQLAANADIMKRTGEGPVQTVALAADEFLTLTGTVLKGLYLFVTNFSSTVENVSGPVAILAAGAEVARSSTSGLYQFAALININLAVVNILPLPALDGGALALLGVECAAGGPLDRDLEELIAAFGSGLLVLLAIWLVTHDLEALGAYWFRQQAPPPHLPRRQVGGYLVFIALEALRGGKKVDENLEKGIMAGGFLLLMTAGVSLIVKDTLSLTGLGSMLQ</sequence>
<evidence type="ECO:0000256" key="11">
    <source>
        <dbReference type="SAM" id="MobiDB-lite"/>
    </source>
</evidence>
<dbReference type="Proteomes" id="UP000008141">
    <property type="component" value="Unassembled WGS sequence"/>
</dbReference>
<dbReference type="STRING" id="554065.E1ZSH8"/>
<dbReference type="SUPFAM" id="SSF50156">
    <property type="entry name" value="PDZ domain-like"/>
    <property type="match status" value="1"/>
</dbReference>
<accession>E1ZSH8</accession>
<dbReference type="GO" id="GO:0016020">
    <property type="term" value="C:membrane"/>
    <property type="evidence" value="ECO:0007669"/>
    <property type="project" value="UniProtKB-SubCell"/>
</dbReference>
<dbReference type="AlphaFoldDB" id="E1ZSH8"/>
<dbReference type="Gene3D" id="2.30.42.10">
    <property type="match status" value="1"/>
</dbReference>
<keyword evidence="7" id="KW-0862">Zinc</keyword>
<dbReference type="InterPro" id="IPR008915">
    <property type="entry name" value="Peptidase_M50"/>
</dbReference>
<organism evidence="14">
    <name type="scientific">Chlorella variabilis</name>
    <name type="common">Green alga</name>
    <dbReference type="NCBI Taxonomy" id="554065"/>
    <lineage>
        <taxon>Eukaryota</taxon>
        <taxon>Viridiplantae</taxon>
        <taxon>Chlorophyta</taxon>
        <taxon>core chlorophytes</taxon>
        <taxon>Trebouxiophyceae</taxon>
        <taxon>Chlorellales</taxon>
        <taxon>Chlorellaceae</taxon>
        <taxon>Chlorella clade</taxon>
        <taxon>Chlorella</taxon>
    </lineage>
</organism>
<evidence type="ECO:0000256" key="7">
    <source>
        <dbReference type="ARBA" id="ARBA00022833"/>
    </source>
</evidence>
<dbReference type="eggNOG" id="ENOG502QT40">
    <property type="taxonomic scope" value="Eukaryota"/>
</dbReference>
<evidence type="ECO:0000313" key="14">
    <source>
        <dbReference type="Proteomes" id="UP000008141"/>
    </source>
</evidence>
<evidence type="ECO:0000256" key="3">
    <source>
        <dbReference type="ARBA" id="ARBA00009989"/>
    </source>
</evidence>
<evidence type="ECO:0000256" key="6">
    <source>
        <dbReference type="ARBA" id="ARBA00022801"/>
    </source>
</evidence>
<dbReference type="InterPro" id="IPR036034">
    <property type="entry name" value="PDZ_sf"/>
</dbReference>
<dbReference type="GeneID" id="17350731"/>
<dbReference type="Pfam" id="PF02163">
    <property type="entry name" value="Peptidase_M50"/>
    <property type="match status" value="2"/>
</dbReference>
<feature type="region of interest" description="Disordered" evidence="11">
    <location>
        <begin position="66"/>
        <end position="91"/>
    </location>
</feature>
<keyword evidence="10" id="KW-0472">Membrane</keyword>
<dbReference type="InterPro" id="IPR004387">
    <property type="entry name" value="Pept_M50_Zn"/>
</dbReference>
<keyword evidence="6" id="KW-0378">Hydrolase</keyword>
<dbReference type="EMBL" id="GL433866">
    <property type="protein sequence ID" value="EFN51247.1"/>
    <property type="molecule type" value="Genomic_DNA"/>
</dbReference>
<keyword evidence="8" id="KW-1133">Transmembrane helix</keyword>
<name>E1ZSH8_CHLVA</name>
<dbReference type="GO" id="GO:0004222">
    <property type="term" value="F:metalloendopeptidase activity"/>
    <property type="evidence" value="ECO:0007669"/>
    <property type="project" value="InterPro"/>
</dbReference>
<evidence type="ECO:0000256" key="1">
    <source>
        <dbReference type="ARBA" id="ARBA00001947"/>
    </source>
</evidence>
<evidence type="ECO:0000259" key="12">
    <source>
        <dbReference type="SMART" id="SM00228"/>
    </source>
</evidence>
<evidence type="ECO:0000256" key="9">
    <source>
        <dbReference type="ARBA" id="ARBA00023049"/>
    </source>
</evidence>
<evidence type="ECO:0000256" key="4">
    <source>
        <dbReference type="ARBA" id="ARBA00022670"/>
    </source>
</evidence>
<comment type="cofactor">
    <cofactor evidence="1">
        <name>Zn(2+)</name>
        <dbReference type="ChEBI" id="CHEBI:29105"/>
    </cofactor>
</comment>
<reference evidence="13 14" key="1">
    <citation type="journal article" date="2010" name="Plant Cell">
        <title>The Chlorella variabilis NC64A genome reveals adaptation to photosymbiosis, coevolution with viruses, and cryptic sex.</title>
        <authorList>
            <person name="Blanc G."/>
            <person name="Duncan G."/>
            <person name="Agarkova I."/>
            <person name="Borodovsky M."/>
            <person name="Gurnon J."/>
            <person name="Kuo A."/>
            <person name="Lindquist E."/>
            <person name="Lucas S."/>
            <person name="Pangilinan J."/>
            <person name="Polle J."/>
            <person name="Salamov A."/>
            <person name="Terry A."/>
            <person name="Yamada T."/>
            <person name="Dunigan D.D."/>
            <person name="Grigoriev I.V."/>
            <person name="Claverie J.M."/>
            <person name="Van Etten J.L."/>
        </authorList>
    </citation>
    <scope>NUCLEOTIDE SEQUENCE [LARGE SCALE GENOMIC DNA]</scope>
    <source>
        <strain evidence="13 14">NC64A</strain>
    </source>
</reference>
<dbReference type="OrthoDB" id="445896at2759"/>
<evidence type="ECO:0000256" key="10">
    <source>
        <dbReference type="ARBA" id="ARBA00023136"/>
    </source>
</evidence>
<protein>
    <recommendedName>
        <fullName evidence="12">PDZ domain-containing protein</fullName>
    </recommendedName>
</protein>
<keyword evidence="4" id="KW-0645">Protease</keyword>
<evidence type="ECO:0000256" key="5">
    <source>
        <dbReference type="ARBA" id="ARBA00022692"/>
    </source>
</evidence>
<evidence type="ECO:0000256" key="8">
    <source>
        <dbReference type="ARBA" id="ARBA00022989"/>
    </source>
</evidence>
<dbReference type="KEGG" id="cvr:CHLNCDRAFT_141273"/>
<dbReference type="FunCoup" id="E1ZSH8">
    <property type="interactions" value="594"/>
</dbReference>
<evidence type="ECO:0000256" key="2">
    <source>
        <dbReference type="ARBA" id="ARBA00004141"/>
    </source>
</evidence>
<dbReference type="CDD" id="cd23081">
    <property type="entry name" value="cpPDZ_EcRseP-like"/>
    <property type="match status" value="1"/>
</dbReference>
<feature type="domain" description="PDZ" evidence="12">
    <location>
        <begin position="260"/>
        <end position="333"/>
    </location>
</feature>
<dbReference type="GO" id="GO:0006508">
    <property type="term" value="P:proteolysis"/>
    <property type="evidence" value="ECO:0007669"/>
    <property type="project" value="UniProtKB-KW"/>
</dbReference>